<dbReference type="CDD" id="cd07012">
    <property type="entry name" value="PBP2_Bug_TTT"/>
    <property type="match status" value="1"/>
</dbReference>
<proteinExistence type="inferred from homology"/>
<feature type="signal peptide" evidence="2">
    <location>
        <begin position="1"/>
        <end position="29"/>
    </location>
</feature>
<evidence type="ECO:0000256" key="2">
    <source>
        <dbReference type="SAM" id="SignalP"/>
    </source>
</evidence>
<dbReference type="InterPro" id="IPR042100">
    <property type="entry name" value="Bug_dom1"/>
</dbReference>
<dbReference type="SUPFAM" id="SSF53850">
    <property type="entry name" value="Periplasmic binding protein-like II"/>
    <property type="match status" value="1"/>
</dbReference>
<dbReference type="Gene3D" id="3.40.190.10">
    <property type="entry name" value="Periplasmic binding protein-like II"/>
    <property type="match status" value="1"/>
</dbReference>
<dbReference type="Pfam" id="PF03401">
    <property type="entry name" value="TctC"/>
    <property type="match status" value="1"/>
</dbReference>
<accession>A0A455W5F7</accession>
<reference evidence="3" key="1">
    <citation type="submission" date="2019-03" db="EMBL/GenBank/DDBJ databases">
        <title>Whole genome analysis of nitrate-reducing bacteria Marinobacter hydrocarbonoclasticus YB03.</title>
        <authorList>
            <person name="Azam A.H."/>
            <person name="Yuk S.R."/>
            <person name="Kamarisima K."/>
            <person name="Miyanaga K."/>
            <person name="Tanji Y."/>
        </authorList>
    </citation>
    <scope>NUCLEOTIDE SEQUENCE</scope>
    <source>
        <strain evidence="3">YB03</strain>
    </source>
</reference>
<sequence>MKLTKTRLYRGLILAAGLALGSAATGAFAETYPDKPISAAVAYGPGGATDFQARIATIPAEGVLGQPIVIINRPGAGGRVGWNWAVERGTKDGYTLVVYNLPHMIAQWTQDPSLSYNADNIVPLANWGADPAVLIVPKTSPFQSISDVVEFARNNPGKLTVSGAGLYTGHHIAALQFEQAADVDINFLPAEQGGVQALQFVIGGQVNAGFNNLSDAWRNRDSIRILGVAANERVEEFLPSVPTFKEAGLEIDDTSTNLRGIAVVKGVPEKVQDFLAERLPEVFNNPKVLSKLSDSGSPSLVLDREETEALFKARTQKIKSLLKDLGS</sequence>
<dbReference type="InterPro" id="IPR005064">
    <property type="entry name" value="BUG"/>
</dbReference>
<evidence type="ECO:0000313" key="3">
    <source>
        <dbReference type="EMBL" id="BBJ04191.1"/>
    </source>
</evidence>
<name>A0A455W5F7_MARNT</name>
<protein>
    <submittedName>
        <fullName evidence="3">C4-dicarboxylate ABC transporter substrate-binding protein</fullName>
    </submittedName>
</protein>
<feature type="chain" id="PRO_5019809085" evidence="2">
    <location>
        <begin position="30"/>
        <end position="327"/>
    </location>
</feature>
<dbReference type="PANTHER" id="PTHR42928:SF5">
    <property type="entry name" value="BLR1237 PROTEIN"/>
    <property type="match status" value="1"/>
</dbReference>
<keyword evidence="2" id="KW-0732">Signal</keyword>
<evidence type="ECO:0000256" key="1">
    <source>
        <dbReference type="ARBA" id="ARBA00006987"/>
    </source>
</evidence>
<comment type="similarity">
    <text evidence="1">Belongs to the UPF0065 (bug) family.</text>
</comment>
<dbReference type="EMBL" id="AP019537">
    <property type="protein sequence ID" value="BBJ04191.1"/>
    <property type="molecule type" value="Genomic_DNA"/>
</dbReference>
<dbReference type="Gene3D" id="3.40.190.150">
    <property type="entry name" value="Bordetella uptake gene, domain 1"/>
    <property type="match status" value="1"/>
</dbReference>
<dbReference type="PIRSF" id="PIRSF017082">
    <property type="entry name" value="YflP"/>
    <property type="match status" value="1"/>
</dbReference>
<organism evidence="3">
    <name type="scientific">Marinobacter nauticus</name>
    <name type="common">Marinobacter hydrocarbonoclasticus</name>
    <name type="synonym">Marinobacter aquaeolei</name>
    <dbReference type="NCBI Taxonomy" id="2743"/>
    <lineage>
        <taxon>Bacteria</taxon>
        <taxon>Pseudomonadati</taxon>
        <taxon>Pseudomonadota</taxon>
        <taxon>Gammaproteobacteria</taxon>
        <taxon>Pseudomonadales</taxon>
        <taxon>Marinobacteraceae</taxon>
        <taxon>Marinobacter</taxon>
    </lineage>
</organism>
<dbReference type="PANTHER" id="PTHR42928">
    <property type="entry name" value="TRICARBOXYLATE-BINDING PROTEIN"/>
    <property type="match status" value="1"/>
</dbReference>
<dbReference type="AlphaFoldDB" id="A0A455W5F7"/>
<gene>
    <name evidence="3" type="ORF">YBY_20400</name>
</gene>